<dbReference type="UniPathway" id="UPA00865">
    <property type="reaction ID" value="UER00834"/>
</dbReference>
<evidence type="ECO:0000256" key="1">
    <source>
        <dbReference type="ARBA" id="ARBA00000830"/>
    </source>
</evidence>
<dbReference type="InterPro" id="IPR037512">
    <property type="entry name" value="PGPase_prok"/>
</dbReference>
<comment type="subunit">
    <text evidence="5">Homotrimer.</text>
</comment>
<dbReference type="Proteomes" id="UP000184327">
    <property type="component" value="Unassembled WGS sequence"/>
</dbReference>
<dbReference type="HAMAP" id="MF_00495">
    <property type="entry name" value="GPH_hydrolase_bact"/>
    <property type="match status" value="1"/>
</dbReference>
<dbReference type="FunFam" id="3.40.50.1000:FF:000022">
    <property type="entry name" value="Phosphoglycolate phosphatase"/>
    <property type="match status" value="1"/>
</dbReference>
<dbReference type="GO" id="GO:0019253">
    <property type="term" value="P:reductive pentose-phosphate cycle"/>
    <property type="evidence" value="ECO:0007669"/>
    <property type="project" value="UniProtKB-KW"/>
</dbReference>
<evidence type="ECO:0000256" key="12">
    <source>
        <dbReference type="ARBA" id="ARBA00059247"/>
    </source>
</evidence>
<dbReference type="GO" id="GO:0006281">
    <property type="term" value="P:DNA repair"/>
    <property type="evidence" value="ECO:0007669"/>
    <property type="project" value="TreeGrafter"/>
</dbReference>
<comment type="similarity">
    <text evidence="4 13">Belongs to the HAD-like hydrolase superfamily. CbbY/CbbZ/Gph/YieH family.</text>
</comment>
<sequence>MTNSTTLPPLSSAQTAVSFIDWLTQARPRAVLLDLDGTLVDTVADFDVALNQMLQQQQLPAITQAEIRQIVGKGSVHLIQSILAVKLSQAGLESGPEAVQQRFSAAWDAYLQTYLRINGQYATVYPGVTQGLQTLHDAGVRLAVVTNKPLALAQPLLKVKQLDALVEFLYGGDSFDRKKPDPYPLLQACERLQVPPEHTLMIGDSSNDAAAARAAGCGIALLRYGYNHGEPIDAVPAHGHFDSIIPIAEAVQSSLLSV</sequence>
<dbReference type="InterPro" id="IPR050155">
    <property type="entry name" value="HAD-like_hydrolase_sf"/>
</dbReference>
<dbReference type="SUPFAM" id="SSF56784">
    <property type="entry name" value="HAD-like"/>
    <property type="match status" value="1"/>
</dbReference>
<feature type="binding site" evidence="13">
    <location>
        <position position="34"/>
    </location>
    <ligand>
        <name>Mg(2+)</name>
        <dbReference type="ChEBI" id="CHEBI:18420"/>
    </ligand>
</feature>
<dbReference type="OrthoDB" id="9807630at2"/>
<dbReference type="STRING" id="1122156.SAMN02745117_02722"/>
<name>A0A1M5F2A4_9BURK</name>
<dbReference type="Gene3D" id="1.10.150.240">
    <property type="entry name" value="Putative phosphatase, domain 2"/>
    <property type="match status" value="1"/>
</dbReference>
<dbReference type="GO" id="GO:0005829">
    <property type="term" value="C:cytosol"/>
    <property type="evidence" value="ECO:0007669"/>
    <property type="project" value="TreeGrafter"/>
</dbReference>
<dbReference type="InterPro" id="IPR023198">
    <property type="entry name" value="PGP-like_dom2"/>
</dbReference>
<evidence type="ECO:0000313" key="15">
    <source>
        <dbReference type="Proteomes" id="UP000184327"/>
    </source>
</evidence>
<dbReference type="NCBIfam" id="TIGR01549">
    <property type="entry name" value="HAD-SF-IA-v1"/>
    <property type="match status" value="1"/>
</dbReference>
<comment type="catalytic activity">
    <reaction evidence="1 13">
        <text>2-phosphoglycolate + H2O = glycolate + phosphate</text>
        <dbReference type="Rhea" id="RHEA:14369"/>
        <dbReference type="ChEBI" id="CHEBI:15377"/>
        <dbReference type="ChEBI" id="CHEBI:29805"/>
        <dbReference type="ChEBI" id="CHEBI:43474"/>
        <dbReference type="ChEBI" id="CHEBI:58033"/>
        <dbReference type="EC" id="3.1.3.18"/>
    </reaction>
</comment>
<evidence type="ECO:0000256" key="11">
    <source>
        <dbReference type="ARBA" id="ARBA00023277"/>
    </source>
</evidence>
<keyword evidence="9 13" id="KW-0378">Hydrolase</keyword>
<dbReference type="Gene3D" id="3.40.50.1000">
    <property type="entry name" value="HAD superfamily/HAD-like"/>
    <property type="match status" value="1"/>
</dbReference>
<keyword evidence="10 13" id="KW-0460">Magnesium</keyword>
<dbReference type="NCBIfam" id="TIGR01449">
    <property type="entry name" value="PGP_bact"/>
    <property type="match status" value="1"/>
</dbReference>
<dbReference type="SFLD" id="SFLDG01135">
    <property type="entry name" value="C1.5.6:_HAD__Beta-PGM__Phospha"/>
    <property type="match status" value="1"/>
</dbReference>
<comment type="pathway">
    <text evidence="3 13">Organic acid metabolism; glycolate biosynthesis; glycolate from 2-phosphoglycolate: step 1/1.</text>
</comment>
<organism evidence="14 15">
    <name type="scientific">Lampropedia hyalina DSM 16112</name>
    <dbReference type="NCBI Taxonomy" id="1122156"/>
    <lineage>
        <taxon>Bacteria</taxon>
        <taxon>Pseudomonadati</taxon>
        <taxon>Pseudomonadota</taxon>
        <taxon>Betaproteobacteria</taxon>
        <taxon>Burkholderiales</taxon>
        <taxon>Comamonadaceae</taxon>
        <taxon>Lampropedia</taxon>
    </lineage>
</organism>
<evidence type="ECO:0000256" key="3">
    <source>
        <dbReference type="ARBA" id="ARBA00004818"/>
    </source>
</evidence>
<keyword evidence="11 13" id="KW-0119">Carbohydrate metabolism</keyword>
<keyword evidence="15" id="KW-1185">Reference proteome</keyword>
<dbReference type="SFLD" id="SFLDG01129">
    <property type="entry name" value="C1.5:_HAD__Beta-PGM__Phosphata"/>
    <property type="match status" value="1"/>
</dbReference>
<feature type="binding site" evidence="13">
    <location>
        <position position="204"/>
    </location>
    <ligand>
        <name>Mg(2+)</name>
        <dbReference type="ChEBI" id="CHEBI:18420"/>
    </ligand>
</feature>
<dbReference type="GO" id="GO:0046295">
    <property type="term" value="P:glycolate biosynthetic process"/>
    <property type="evidence" value="ECO:0007669"/>
    <property type="project" value="UniProtKB-UniRule"/>
</dbReference>
<evidence type="ECO:0000256" key="7">
    <source>
        <dbReference type="ARBA" id="ARBA00022567"/>
    </source>
</evidence>
<evidence type="ECO:0000313" key="14">
    <source>
        <dbReference type="EMBL" id="SHF85654.1"/>
    </source>
</evidence>
<dbReference type="EMBL" id="FQUZ01000048">
    <property type="protein sequence ID" value="SHF85654.1"/>
    <property type="molecule type" value="Genomic_DNA"/>
</dbReference>
<evidence type="ECO:0000256" key="10">
    <source>
        <dbReference type="ARBA" id="ARBA00022842"/>
    </source>
</evidence>
<feature type="binding site" evidence="13">
    <location>
        <position position="36"/>
    </location>
    <ligand>
        <name>Mg(2+)</name>
        <dbReference type="ChEBI" id="CHEBI:18420"/>
    </ligand>
</feature>
<evidence type="ECO:0000256" key="8">
    <source>
        <dbReference type="ARBA" id="ARBA00022723"/>
    </source>
</evidence>
<evidence type="ECO:0000256" key="5">
    <source>
        <dbReference type="ARBA" id="ARBA00011233"/>
    </source>
</evidence>
<comment type="cofactor">
    <cofactor evidence="2 13">
        <name>Mg(2+)</name>
        <dbReference type="ChEBI" id="CHEBI:18420"/>
    </cofactor>
</comment>
<evidence type="ECO:0000256" key="6">
    <source>
        <dbReference type="ARBA" id="ARBA00013078"/>
    </source>
</evidence>
<evidence type="ECO:0000256" key="13">
    <source>
        <dbReference type="HAMAP-Rule" id="MF_00495"/>
    </source>
</evidence>
<reference evidence="14 15" key="1">
    <citation type="submission" date="2016-11" db="EMBL/GenBank/DDBJ databases">
        <authorList>
            <person name="Jaros S."/>
            <person name="Januszkiewicz K."/>
            <person name="Wedrychowicz H."/>
        </authorList>
    </citation>
    <scope>NUCLEOTIDE SEQUENCE [LARGE SCALE GENOMIC DNA]</scope>
    <source>
        <strain evidence="14 15">DSM 16112</strain>
    </source>
</reference>
<dbReference type="NCBIfam" id="TIGR01509">
    <property type="entry name" value="HAD-SF-IA-v3"/>
    <property type="match status" value="1"/>
</dbReference>
<evidence type="ECO:0000256" key="4">
    <source>
        <dbReference type="ARBA" id="ARBA00006171"/>
    </source>
</evidence>
<dbReference type="InterPro" id="IPR036412">
    <property type="entry name" value="HAD-like_sf"/>
</dbReference>
<dbReference type="RefSeq" id="WP_084523334.1">
    <property type="nucleotide sequence ID" value="NZ_FQUZ01000048.1"/>
</dbReference>
<dbReference type="GO" id="GO:0046872">
    <property type="term" value="F:metal ion binding"/>
    <property type="evidence" value="ECO:0007669"/>
    <property type="project" value="UniProtKB-KW"/>
</dbReference>
<dbReference type="AlphaFoldDB" id="A0A1M5F2A4"/>
<protein>
    <recommendedName>
        <fullName evidence="6 13">Phosphoglycolate phosphatase</fullName>
        <shortName evidence="13">PGP</shortName>
        <shortName evidence="13">PGPase</shortName>
        <ecNumber evidence="6 13">3.1.3.18</ecNumber>
    </recommendedName>
</protein>
<feature type="active site" description="Nucleophile" evidence="13">
    <location>
        <position position="34"/>
    </location>
</feature>
<dbReference type="EC" id="3.1.3.18" evidence="6 13"/>
<evidence type="ECO:0000256" key="9">
    <source>
        <dbReference type="ARBA" id="ARBA00022801"/>
    </source>
</evidence>
<dbReference type="InterPro" id="IPR006439">
    <property type="entry name" value="HAD-SF_hydro_IA"/>
</dbReference>
<accession>A0A1M5F2A4</accession>
<dbReference type="Pfam" id="PF00702">
    <property type="entry name" value="Hydrolase"/>
    <property type="match status" value="1"/>
</dbReference>
<dbReference type="SFLD" id="SFLDS00003">
    <property type="entry name" value="Haloacid_Dehalogenase"/>
    <property type="match status" value="1"/>
</dbReference>
<dbReference type="InterPro" id="IPR023214">
    <property type="entry name" value="HAD_sf"/>
</dbReference>
<keyword evidence="7" id="KW-0113">Calvin cycle</keyword>
<dbReference type="GO" id="GO:0008967">
    <property type="term" value="F:phosphoglycolate phosphatase activity"/>
    <property type="evidence" value="ECO:0007669"/>
    <property type="project" value="UniProtKB-UniRule"/>
</dbReference>
<keyword evidence="8 13" id="KW-0479">Metal-binding</keyword>
<comment type="function">
    <text evidence="12 13">Specifically catalyzes the dephosphorylation of 2-phosphoglycolate. Is involved in the dissimilation of the intracellular 2-phosphoglycolate formed during the DNA repair of 3'-phosphoglycolate ends, a major class of DNA lesions induced by oxidative stress.</text>
</comment>
<dbReference type="PANTHER" id="PTHR43434">
    <property type="entry name" value="PHOSPHOGLYCOLATE PHOSPHATASE"/>
    <property type="match status" value="1"/>
</dbReference>
<gene>
    <name evidence="14" type="ORF">SAMN02745117_02722</name>
</gene>
<dbReference type="PANTHER" id="PTHR43434:SF1">
    <property type="entry name" value="PHOSPHOGLYCOLATE PHOSPHATASE"/>
    <property type="match status" value="1"/>
</dbReference>
<proteinExistence type="inferred from homology"/>
<evidence type="ECO:0000256" key="2">
    <source>
        <dbReference type="ARBA" id="ARBA00001946"/>
    </source>
</evidence>